<comment type="caution">
    <text evidence="1">The sequence shown here is derived from an EMBL/GenBank/DDBJ whole genome shotgun (WGS) entry which is preliminary data.</text>
</comment>
<evidence type="ECO:0000313" key="1">
    <source>
        <dbReference type="EMBL" id="EOC99804.1"/>
    </source>
</evidence>
<gene>
    <name evidence="1" type="ORF">L21TH_2109</name>
</gene>
<dbReference type="AlphaFoldDB" id="R1CBW7"/>
<protein>
    <submittedName>
        <fullName evidence="1">Uncharacterized protein</fullName>
    </submittedName>
</protein>
<keyword evidence="2" id="KW-1185">Reference proteome</keyword>
<sequence length="55" mass="6333">MTIKNARIDYTNNVTELIILKLLIILSNKTGIIHIIVEEVCRYLVKLIDMYSLGI</sequence>
<accession>R1CBW7</accession>
<evidence type="ECO:0000313" key="2">
    <source>
        <dbReference type="Proteomes" id="UP000013378"/>
    </source>
</evidence>
<name>R1CBW7_9FIRM</name>
<dbReference type="EMBL" id="ARZA01000236">
    <property type="protein sequence ID" value="EOC99804.1"/>
    <property type="molecule type" value="Genomic_DNA"/>
</dbReference>
<proteinExistence type="predicted"/>
<dbReference type="STRING" id="1304284.L21TH_2109"/>
<organism evidence="1 2">
    <name type="scientific">Caldisalinibacter kiritimatiensis</name>
    <dbReference type="NCBI Taxonomy" id="1304284"/>
    <lineage>
        <taxon>Bacteria</taxon>
        <taxon>Bacillati</taxon>
        <taxon>Bacillota</taxon>
        <taxon>Tissierellia</taxon>
        <taxon>Tissierellales</taxon>
        <taxon>Thermohalobacteraceae</taxon>
        <taxon>Caldisalinibacter</taxon>
    </lineage>
</organism>
<reference evidence="1 2" key="1">
    <citation type="journal article" date="2015" name="Geomicrobiol. J.">
        <title>Caldisalinibacter kiritimatiensis gen. nov., sp. nov., a moderately thermohalophilic thiosulfate-reducing bacterium from a hypersaline microbial mat.</title>
        <authorList>
            <person name="Ben Hania W."/>
            <person name="Joseph M."/>
            <person name="Fiebig A."/>
            <person name="Bunk B."/>
            <person name="Klenk H.-P."/>
            <person name="Fardeau M.-L."/>
            <person name="Spring S."/>
        </authorList>
    </citation>
    <scope>NUCLEOTIDE SEQUENCE [LARGE SCALE GENOMIC DNA]</scope>
    <source>
        <strain evidence="1 2">L21-TH-D2</strain>
    </source>
</reference>
<dbReference type="Proteomes" id="UP000013378">
    <property type="component" value="Unassembled WGS sequence"/>
</dbReference>
<dbReference type="RefSeq" id="WP_006315662.1">
    <property type="nucleotide sequence ID" value="NZ_ARZA01000236.1"/>
</dbReference>